<dbReference type="HOGENOM" id="CLU_2667344_0_0_5"/>
<reference evidence="2" key="1">
    <citation type="journal article" date="2014" name="BMC Genomics">
        <title>Genome sequencing of two Neorhizobium galegae strains reveals a noeT gene responsible for the unusual acetylation of the nodulation factors.</title>
        <authorList>
            <person name="Osterman J."/>
            <person name="Marsh J."/>
            <person name="Laine P.K."/>
            <person name="Zeng Z."/>
            <person name="Alatalo E."/>
            <person name="Sullivan J.T."/>
            <person name="Young J.P."/>
            <person name="Thomas-Oates J."/>
            <person name="Paulin L."/>
            <person name="Lindstrom K."/>
        </authorList>
    </citation>
    <scope>NUCLEOTIDE SEQUENCE [LARGE SCALE GENOMIC DNA]</scope>
    <source>
        <strain evidence="2">HAMBI 540</strain>
    </source>
</reference>
<evidence type="ECO:0008006" key="3">
    <source>
        <dbReference type="Google" id="ProtNLM"/>
    </source>
</evidence>
<organism evidence="1 2">
    <name type="scientific">Neorhizobium galegae bv. orientalis str. HAMBI 540</name>
    <dbReference type="NCBI Taxonomy" id="1028800"/>
    <lineage>
        <taxon>Bacteria</taxon>
        <taxon>Pseudomonadati</taxon>
        <taxon>Pseudomonadota</taxon>
        <taxon>Alphaproteobacteria</taxon>
        <taxon>Hyphomicrobiales</taxon>
        <taxon>Rhizobiaceae</taxon>
        <taxon>Rhizobium/Agrobacterium group</taxon>
        <taxon>Neorhizobium</taxon>
    </lineage>
</organism>
<proteinExistence type="predicted"/>
<dbReference type="Proteomes" id="UP000028181">
    <property type="component" value="Chromosome I"/>
</dbReference>
<dbReference type="AlphaFoldDB" id="A0A068SUR4"/>
<dbReference type="EMBL" id="HG938353">
    <property type="protein sequence ID" value="CDN48815.1"/>
    <property type="molecule type" value="Genomic_DNA"/>
</dbReference>
<dbReference type="PATRIC" id="fig|1028800.3.peg.2678"/>
<gene>
    <name evidence="1" type="ORF">RG540_CH26490</name>
</gene>
<name>A0A068SUR4_NEOGA</name>
<dbReference type="GeneID" id="24257603"/>
<dbReference type="RefSeq" id="WP_038588574.1">
    <property type="nucleotide sequence ID" value="NZ_HG938353.1"/>
</dbReference>
<evidence type="ECO:0000313" key="2">
    <source>
        <dbReference type="Proteomes" id="UP000028181"/>
    </source>
</evidence>
<accession>A0A068SUR4</accession>
<dbReference type="OrthoDB" id="8400549at2"/>
<protein>
    <recommendedName>
        <fullName evidence="3">DUF1127 domain-containing protein</fullName>
    </recommendedName>
</protein>
<evidence type="ECO:0000313" key="1">
    <source>
        <dbReference type="EMBL" id="CDN48815.1"/>
    </source>
</evidence>
<sequence>MFSILNRPFEQFMPKLGIADAIRRRLAVRRNNLDLEEMPESWQRDLGLLDGRDKRGPQDEGAFRAARLLYSQRNF</sequence>
<dbReference type="eggNOG" id="ENOG5030ZWS">
    <property type="taxonomic scope" value="Bacteria"/>
</dbReference>
<keyword evidence="2" id="KW-1185">Reference proteome</keyword>
<dbReference type="KEGG" id="ngg:RG540_CH26490"/>